<dbReference type="PROSITE" id="PS50102">
    <property type="entry name" value="RRM"/>
    <property type="match status" value="1"/>
</dbReference>
<organism evidence="5 6">
    <name type="scientific">Cylindrobasidium torrendii FP15055 ss-10</name>
    <dbReference type="NCBI Taxonomy" id="1314674"/>
    <lineage>
        <taxon>Eukaryota</taxon>
        <taxon>Fungi</taxon>
        <taxon>Dikarya</taxon>
        <taxon>Basidiomycota</taxon>
        <taxon>Agaricomycotina</taxon>
        <taxon>Agaricomycetes</taxon>
        <taxon>Agaricomycetidae</taxon>
        <taxon>Agaricales</taxon>
        <taxon>Marasmiineae</taxon>
        <taxon>Physalacriaceae</taxon>
        <taxon>Cylindrobasidium</taxon>
    </lineage>
</organism>
<proteinExistence type="predicted"/>
<dbReference type="OrthoDB" id="439808at2759"/>
<name>A0A0D7BNQ4_9AGAR</name>
<dbReference type="AlphaFoldDB" id="A0A0D7BNQ4"/>
<accession>A0A0D7BNQ4</accession>
<protein>
    <submittedName>
        <fullName evidence="5">RNA-binding domain-containing protein</fullName>
    </submittedName>
</protein>
<dbReference type="PANTHER" id="PTHR48027">
    <property type="entry name" value="HETEROGENEOUS NUCLEAR RIBONUCLEOPROTEIN 87F-RELATED"/>
    <property type="match status" value="1"/>
</dbReference>
<keyword evidence="1 2" id="KW-0694">RNA-binding</keyword>
<evidence type="ECO:0000259" key="4">
    <source>
        <dbReference type="PROSITE" id="PS50102"/>
    </source>
</evidence>
<dbReference type="EMBL" id="KN880450">
    <property type="protein sequence ID" value="KIY71820.1"/>
    <property type="molecule type" value="Genomic_DNA"/>
</dbReference>
<dbReference type="SMART" id="SM00360">
    <property type="entry name" value="RRM"/>
    <property type="match status" value="1"/>
</dbReference>
<evidence type="ECO:0000313" key="6">
    <source>
        <dbReference type="Proteomes" id="UP000054007"/>
    </source>
</evidence>
<dbReference type="Pfam" id="PF00076">
    <property type="entry name" value="RRM_1"/>
    <property type="match status" value="1"/>
</dbReference>
<feature type="compositionally biased region" description="Low complexity" evidence="3">
    <location>
        <begin position="169"/>
        <end position="178"/>
    </location>
</feature>
<dbReference type="InterPro" id="IPR052462">
    <property type="entry name" value="SLIRP/GR-RBP-like"/>
</dbReference>
<evidence type="ECO:0000256" key="2">
    <source>
        <dbReference type="PROSITE-ProRule" id="PRU00176"/>
    </source>
</evidence>
<dbReference type="InterPro" id="IPR012677">
    <property type="entry name" value="Nucleotide-bd_a/b_plait_sf"/>
</dbReference>
<evidence type="ECO:0000256" key="1">
    <source>
        <dbReference type="ARBA" id="ARBA00022884"/>
    </source>
</evidence>
<dbReference type="Gene3D" id="3.30.70.330">
    <property type="match status" value="1"/>
</dbReference>
<reference evidence="5 6" key="1">
    <citation type="journal article" date="2015" name="Fungal Genet. Biol.">
        <title>Evolution of novel wood decay mechanisms in Agaricales revealed by the genome sequences of Fistulina hepatica and Cylindrobasidium torrendii.</title>
        <authorList>
            <person name="Floudas D."/>
            <person name="Held B.W."/>
            <person name="Riley R."/>
            <person name="Nagy L.G."/>
            <person name="Koehler G."/>
            <person name="Ransdell A.S."/>
            <person name="Younus H."/>
            <person name="Chow J."/>
            <person name="Chiniquy J."/>
            <person name="Lipzen A."/>
            <person name="Tritt A."/>
            <person name="Sun H."/>
            <person name="Haridas S."/>
            <person name="LaButti K."/>
            <person name="Ohm R.A."/>
            <person name="Kues U."/>
            <person name="Blanchette R.A."/>
            <person name="Grigoriev I.V."/>
            <person name="Minto R.E."/>
            <person name="Hibbett D.S."/>
        </authorList>
    </citation>
    <scope>NUCLEOTIDE SEQUENCE [LARGE SCALE GENOMIC DNA]</scope>
    <source>
        <strain evidence="5 6">FP15055 ss-10</strain>
    </source>
</reference>
<evidence type="ECO:0000256" key="3">
    <source>
        <dbReference type="SAM" id="MobiDB-lite"/>
    </source>
</evidence>
<evidence type="ECO:0000313" key="5">
    <source>
        <dbReference type="EMBL" id="KIY71820.1"/>
    </source>
</evidence>
<feature type="domain" description="RRM" evidence="4">
    <location>
        <begin position="45"/>
        <end position="122"/>
    </location>
</feature>
<dbReference type="InterPro" id="IPR000504">
    <property type="entry name" value="RRM_dom"/>
</dbReference>
<dbReference type="SUPFAM" id="SSF54928">
    <property type="entry name" value="RNA-binding domain, RBD"/>
    <property type="match status" value="1"/>
</dbReference>
<keyword evidence="6" id="KW-1185">Reference proteome</keyword>
<dbReference type="GO" id="GO:0003723">
    <property type="term" value="F:RNA binding"/>
    <property type="evidence" value="ECO:0007669"/>
    <property type="project" value="UniProtKB-UniRule"/>
</dbReference>
<sequence length="178" mass="20287">MSPLQRARKAGICLSSYRSAPHHRKTKRGSTNINNLADKPQLPGRTIYAGNIHYKMNPAQLKDWFSHWGDVQKVAVVKDKLGQHTGRAFITFVQQSTADACWRDTDRRVLRNRRMVLEYAKPRGEGKKLFEELLQDQESSTDVQVIEQREDKMEALRNMPAFDVPPPKSSIKVSPSAS</sequence>
<dbReference type="Proteomes" id="UP000054007">
    <property type="component" value="Unassembled WGS sequence"/>
</dbReference>
<gene>
    <name evidence="5" type="ORF">CYLTODRAFT_407902</name>
</gene>
<feature type="region of interest" description="Disordered" evidence="3">
    <location>
        <begin position="157"/>
        <end position="178"/>
    </location>
</feature>
<dbReference type="STRING" id="1314674.A0A0D7BNQ4"/>
<dbReference type="CDD" id="cd00590">
    <property type="entry name" value="RRM_SF"/>
    <property type="match status" value="1"/>
</dbReference>
<dbReference type="InterPro" id="IPR035979">
    <property type="entry name" value="RBD_domain_sf"/>
</dbReference>